<dbReference type="Proteomes" id="UP000219252">
    <property type="component" value="Unassembled WGS sequence"/>
</dbReference>
<feature type="region of interest" description="Disordered" evidence="1">
    <location>
        <begin position="1"/>
        <end position="32"/>
    </location>
</feature>
<gene>
    <name evidence="2" type="ORF">SAMN05877842_1204</name>
</gene>
<accession>A0A285UVW3</accession>
<name>A0A285UVW3_9BACL</name>
<keyword evidence="3" id="KW-1185">Reference proteome</keyword>
<reference evidence="3" key="1">
    <citation type="submission" date="2017-08" db="EMBL/GenBank/DDBJ databases">
        <authorList>
            <person name="Varghese N."/>
            <person name="Submissions S."/>
        </authorList>
    </citation>
    <scope>NUCLEOTIDE SEQUENCE [LARGE SCALE GENOMIC DNA]</scope>
    <source>
        <strain evidence="3">JC23</strain>
    </source>
</reference>
<evidence type="ECO:0000313" key="2">
    <source>
        <dbReference type="EMBL" id="SOC44391.1"/>
    </source>
</evidence>
<protein>
    <submittedName>
        <fullName evidence="2">Uncharacterized protein</fullName>
    </submittedName>
</protein>
<organism evidence="2 3">
    <name type="scientific">Ureibacillus acetophenoni</name>
    <dbReference type="NCBI Taxonomy" id="614649"/>
    <lineage>
        <taxon>Bacteria</taxon>
        <taxon>Bacillati</taxon>
        <taxon>Bacillota</taxon>
        <taxon>Bacilli</taxon>
        <taxon>Bacillales</taxon>
        <taxon>Caryophanaceae</taxon>
        <taxon>Ureibacillus</taxon>
    </lineage>
</organism>
<proteinExistence type="predicted"/>
<dbReference type="AlphaFoldDB" id="A0A285UVW3"/>
<dbReference type="EMBL" id="OBQC01000020">
    <property type="protein sequence ID" value="SOC44391.1"/>
    <property type="molecule type" value="Genomic_DNA"/>
</dbReference>
<sequence>MLTFVPESGLDEGDEDQNAVKMHGNGPNKGDG</sequence>
<evidence type="ECO:0000256" key="1">
    <source>
        <dbReference type="SAM" id="MobiDB-lite"/>
    </source>
</evidence>
<evidence type="ECO:0000313" key="3">
    <source>
        <dbReference type="Proteomes" id="UP000219252"/>
    </source>
</evidence>